<dbReference type="PANTHER" id="PTHR22617">
    <property type="entry name" value="CHEMOTAXIS SENSOR HISTIDINE KINASE-RELATED"/>
    <property type="match status" value="1"/>
</dbReference>
<dbReference type="OrthoDB" id="7584342at2"/>
<dbReference type="PROSITE" id="PS50851">
    <property type="entry name" value="CHEW"/>
    <property type="match status" value="1"/>
</dbReference>
<sequence>MTTGTAYLLVDVAGTECALPRRAVREILPLPRLWRPPGAPPTLAGFLNLAGAAVPVLDLAALFGLGRPVTARQALYRHLVLLHGDSPLALMVDRVADFVRVEPERVRPVADGATLNGCVAAEMRIGDRLVHGLSVDRILLAEERDRLAAQTREAQARLAEWAA</sequence>
<dbReference type="RefSeq" id="WP_060849008.1">
    <property type="nucleotide sequence ID" value="NZ_AP014704.1"/>
</dbReference>
<protein>
    <submittedName>
        <fullName evidence="2">Chemotaxis protein CheW</fullName>
    </submittedName>
</protein>
<dbReference type="KEGG" id="maqu:Maq22A_c26835"/>
<dbReference type="Proteomes" id="UP000061432">
    <property type="component" value="Chromosome"/>
</dbReference>
<dbReference type="Gene3D" id="2.30.30.40">
    <property type="entry name" value="SH3 Domains"/>
    <property type="match status" value="1"/>
</dbReference>
<evidence type="ECO:0000313" key="3">
    <source>
        <dbReference type="Proteomes" id="UP000061432"/>
    </source>
</evidence>
<dbReference type="PATRIC" id="fig|270351.10.peg.5143"/>
<organism evidence="2 3">
    <name type="scientific">Methylobacterium aquaticum</name>
    <dbReference type="NCBI Taxonomy" id="270351"/>
    <lineage>
        <taxon>Bacteria</taxon>
        <taxon>Pseudomonadati</taxon>
        <taxon>Pseudomonadota</taxon>
        <taxon>Alphaproteobacteria</taxon>
        <taxon>Hyphomicrobiales</taxon>
        <taxon>Methylobacteriaceae</taxon>
        <taxon>Methylobacterium</taxon>
    </lineage>
</organism>
<dbReference type="SUPFAM" id="SSF50341">
    <property type="entry name" value="CheW-like"/>
    <property type="match status" value="1"/>
</dbReference>
<dbReference type="Gene3D" id="2.40.50.180">
    <property type="entry name" value="CheA-289, Domain 4"/>
    <property type="match status" value="1"/>
</dbReference>
<dbReference type="AlphaFoldDB" id="A0A0C6FM59"/>
<dbReference type="EMBL" id="AP014704">
    <property type="protein sequence ID" value="BAQ48222.1"/>
    <property type="molecule type" value="Genomic_DNA"/>
</dbReference>
<dbReference type="GO" id="GO:0005829">
    <property type="term" value="C:cytosol"/>
    <property type="evidence" value="ECO:0007669"/>
    <property type="project" value="TreeGrafter"/>
</dbReference>
<dbReference type="STRING" id="270351.Maq22A_c26835"/>
<reference evidence="3" key="2">
    <citation type="submission" date="2015-01" db="EMBL/GenBank/DDBJ databases">
        <title>Complete genome sequence of Methylobacterium aquaticum strain 22A.</title>
        <authorList>
            <person name="Tani A."/>
            <person name="Ogura Y."/>
            <person name="Hayashi T."/>
        </authorList>
    </citation>
    <scope>NUCLEOTIDE SEQUENCE [LARGE SCALE GENOMIC DNA]</scope>
    <source>
        <strain evidence="3">MA-22A</strain>
    </source>
</reference>
<evidence type="ECO:0000313" key="2">
    <source>
        <dbReference type="EMBL" id="BAQ48222.1"/>
    </source>
</evidence>
<accession>A0A0C6FM59</accession>
<dbReference type="Pfam" id="PF01584">
    <property type="entry name" value="CheW"/>
    <property type="match status" value="1"/>
</dbReference>
<name>A0A0C6FM59_9HYPH</name>
<dbReference type="InterPro" id="IPR039315">
    <property type="entry name" value="CheW"/>
</dbReference>
<dbReference type="PANTHER" id="PTHR22617:SF23">
    <property type="entry name" value="CHEMOTAXIS PROTEIN CHEW"/>
    <property type="match status" value="1"/>
</dbReference>
<dbReference type="InterPro" id="IPR036061">
    <property type="entry name" value="CheW-like_dom_sf"/>
</dbReference>
<reference evidence="2 3" key="1">
    <citation type="journal article" date="2015" name="Genome Announc.">
        <title>Complete Genome Sequence of Methylobacterium aquaticum Strain 22A, Isolated from Racomitrium japonicum Moss.</title>
        <authorList>
            <person name="Tani A."/>
            <person name="Ogura Y."/>
            <person name="Hayashi T."/>
            <person name="Kimbara K."/>
        </authorList>
    </citation>
    <scope>NUCLEOTIDE SEQUENCE [LARGE SCALE GENOMIC DNA]</scope>
    <source>
        <strain evidence="2 3">MA-22A</strain>
    </source>
</reference>
<dbReference type="InterPro" id="IPR002545">
    <property type="entry name" value="CheW-lke_dom"/>
</dbReference>
<dbReference type="GO" id="GO:0007165">
    <property type="term" value="P:signal transduction"/>
    <property type="evidence" value="ECO:0007669"/>
    <property type="project" value="InterPro"/>
</dbReference>
<dbReference type="GO" id="GO:0006935">
    <property type="term" value="P:chemotaxis"/>
    <property type="evidence" value="ECO:0007669"/>
    <property type="project" value="InterPro"/>
</dbReference>
<gene>
    <name evidence="2" type="ORF">Maq22A_c26835</name>
</gene>
<dbReference type="SMART" id="SM00260">
    <property type="entry name" value="CheW"/>
    <property type="match status" value="1"/>
</dbReference>
<proteinExistence type="predicted"/>
<evidence type="ECO:0000259" key="1">
    <source>
        <dbReference type="PROSITE" id="PS50851"/>
    </source>
</evidence>
<feature type="domain" description="CheW-like" evidence="1">
    <location>
        <begin position="4"/>
        <end position="144"/>
    </location>
</feature>